<dbReference type="InterPro" id="IPR003812">
    <property type="entry name" value="Fido"/>
</dbReference>
<evidence type="ECO:0000313" key="3">
    <source>
        <dbReference type="EMBL" id="GAB98362.1"/>
    </source>
</evidence>
<feature type="non-terminal residue" evidence="3">
    <location>
        <position position="1"/>
    </location>
</feature>
<feature type="region of interest" description="Disordered" evidence="1">
    <location>
        <begin position="1"/>
        <end position="25"/>
    </location>
</feature>
<evidence type="ECO:0000256" key="1">
    <source>
        <dbReference type="SAM" id="MobiDB-lite"/>
    </source>
</evidence>
<proteinExistence type="predicted"/>
<reference evidence="3 4" key="1">
    <citation type="submission" date="2012-08" db="EMBL/GenBank/DDBJ databases">
        <title>Whole genome shotgun sequence of Kineosphaera limosa NBRC 100340.</title>
        <authorList>
            <person name="Yoshida I."/>
            <person name="Isaki S."/>
            <person name="Hosoyama A."/>
            <person name="Tsuchikane K."/>
            <person name="Katsumata H."/>
            <person name="Ando Y."/>
            <person name="Ohji S."/>
            <person name="Hamada M."/>
            <person name="Tamura T."/>
            <person name="Yamazoe A."/>
            <person name="Yamazaki S."/>
            <person name="Fujita N."/>
        </authorList>
    </citation>
    <scope>NUCLEOTIDE SEQUENCE [LARGE SCALE GENOMIC DNA]</scope>
    <source>
        <strain evidence="3 4">NBRC 100340</strain>
    </source>
</reference>
<dbReference type="PROSITE" id="PS51459">
    <property type="entry name" value="FIDO"/>
    <property type="match status" value="1"/>
</dbReference>
<accession>K6X1Y5</accession>
<organism evidence="3 4">
    <name type="scientific">Kineosphaera limosa NBRC 100340</name>
    <dbReference type="NCBI Taxonomy" id="1184609"/>
    <lineage>
        <taxon>Bacteria</taxon>
        <taxon>Bacillati</taxon>
        <taxon>Actinomycetota</taxon>
        <taxon>Actinomycetes</taxon>
        <taxon>Micrococcales</taxon>
        <taxon>Dermatophilaceae</taxon>
        <taxon>Kineosphaera</taxon>
    </lineage>
</organism>
<dbReference type="Proteomes" id="UP000008366">
    <property type="component" value="Unassembled WGS sequence"/>
</dbReference>
<dbReference type="EMBL" id="BAHD01000136">
    <property type="protein sequence ID" value="GAB98362.1"/>
    <property type="molecule type" value="Genomic_DNA"/>
</dbReference>
<comment type="caution">
    <text evidence="3">The sequence shown here is derived from an EMBL/GenBank/DDBJ whole genome shotgun (WGS) entry which is preliminary data.</text>
</comment>
<name>K6X1Y5_9MICO</name>
<feature type="domain" description="Fido" evidence="2">
    <location>
        <begin position="1"/>
        <end position="133"/>
    </location>
</feature>
<gene>
    <name evidence="3" type="ORF">KILIM_136_00050</name>
</gene>
<dbReference type="Gene3D" id="1.10.3290.10">
    <property type="entry name" value="Fido-like domain"/>
    <property type="match status" value="1"/>
</dbReference>
<dbReference type="AlphaFoldDB" id="K6X1Y5"/>
<sequence length="158" mass="15742">LGPASALGRPRGSAAGSEAPHGPTEFAMLPAPPSDPGPRLAMLGEVLAAPDVPALLVAALVHAEVALVRPFVGGNALVARAAERAVLTARGLDATGVAVPEFGHAELGPTAYAGALAAFATGSRDGLTVWIEHCGAAFERAVTEGERIADAVRAGRLG</sequence>
<evidence type="ECO:0000259" key="2">
    <source>
        <dbReference type="PROSITE" id="PS51459"/>
    </source>
</evidence>
<dbReference type="InterPro" id="IPR036597">
    <property type="entry name" value="Fido-like_dom_sf"/>
</dbReference>
<keyword evidence="4" id="KW-1185">Reference proteome</keyword>
<evidence type="ECO:0000313" key="4">
    <source>
        <dbReference type="Proteomes" id="UP000008366"/>
    </source>
</evidence>
<dbReference type="eggNOG" id="COG3177">
    <property type="taxonomic scope" value="Bacteria"/>
</dbReference>
<dbReference type="STRING" id="1184609.KILIM_136_00050"/>
<protein>
    <recommendedName>
        <fullName evidence="2">Fido domain-containing protein</fullName>
    </recommendedName>
</protein>